<reference evidence="2" key="1">
    <citation type="submission" date="2020-02" db="EMBL/GenBank/DDBJ databases">
        <authorList>
            <person name="Meier V. D."/>
        </authorList>
    </citation>
    <scope>NUCLEOTIDE SEQUENCE</scope>
    <source>
        <strain evidence="2">AVDCRST_MAG08</strain>
    </source>
</reference>
<feature type="chain" id="PRO_5026996110" evidence="1">
    <location>
        <begin position="23"/>
        <end position="118"/>
    </location>
</feature>
<organism evidence="2">
    <name type="scientific">uncultured Acetobacteraceae bacterium</name>
    <dbReference type="NCBI Taxonomy" id="169975"/>
    <lineage>
        <taxon>Bacteria</taxon>
        <taxon>Pseudomonadati</taxon>
        <taxon>Pseudomonadota</taxon>
        <taxon>Alphaproteobacteria</taxon>
        <taxon>Acetobacterales</taxon>
        <taxon>Acetobacteraceae</taxon>
        <taxon>environmental samples</taxon>
    </lineage>
</organism>
<dbReference type="EMBL" id="CADCTG010000104">
    <property type="protein sequence ID" value="CAA9227905.1"/>
    <property type="molecule type" value="Genomic_DNA"/>
</dbReference>
<evidence type="ECO:0000313" key="2">
    <source>
        <dbReference type="EMBL" id="CAA9227905.1"/>
    </source>
</evidence>
<feature type="signal peptide" evidence="1">
    <location>
        <begin position="1"/>
        <end position="22"/>
    </location>
</feature>
<proteinExistence type="predicted"/>
<protein>
    <submittedName>
        <fullName evidence="2">Uncharacterized protein</fullName>
    </submittedName>
</protein>
<name>A0A6J4HL10_9PROT</name>
<evidence type="ECO:0000256" key="1">
    <source>
        <dbReference type="SAM" id="SignalP"/>
    </source>
</evidence>
<dbReference type="AlphaFoldDB" id="A0A6J4HL10"/>
<accession>A0A6J4HL10</accession>
<keyword evidence="1" id="KW-0732">Signal</keyword>
<gene>
    <name evidence="2" type="ORF">AVDCRST_MAG08-924</name>
</gene>
<sequence>MIRSFAFASLFALGLVAGAAQAQAPRDGSAAALDGNVVGGGVATLSGGGDDATITYSAGGAGGGMALHSQPGRAARFAGTDGDGPVVQYSAPADTNPGREAWLLGGGDNAEVVYIRPR</sequence>